<dbReference type="EMBL" id="CP004387">
    <property type="protein sequence ID" value="AJD49737.1"/>
    <property type="molecule type" value="Genomic_DNA"/>
</dbReference>
<proteinExistence type="inferred from homology"/>
<organism evidence="3 4">
    <name type="scientific">Isoalcanivorax pacificus W11-5</name>
    <dbReference type="NCBI Taxonomy" id="391936"/>
    <lineage>
        <taxon>Bacteria</taxon>
        <taxon>Pseudomonadati</taxon>
        <taxon>Pseudomonadota</taxon>
        <taxon>Gammaproteobacteria</taxon>
        <taxon>Oceanospirillales</taxon>
        <taxon>Alcanivoracaceae</taxon>
        <taxon>Isoalcanivorax</taxon>
    </lineage>
</organism>
<reference evidence="3 4" key="1">
    <citation type="journal article" date="2012" name="J. Bacteriol.">
        <title>Genome sequence of an alkane-degrading bacterium, Alcanivorax pacificus type strain W11-5, isolated from deep sea sediment.</title>
        <authorList>
            <person name="Lai Q."/>
            <person name="Shao Z."/>
        </authorList>
    </citation>
    <scope>NUCLEOTIDE SEQUENCE [LARGE SCALE GENOMIC DNA]</scope>
    <source>
        <strain evidence="3 4">W11-5</strain>
    </source>
</reference>
<dbReference type="KEGG" id="apac:S7S_16625"/>
<evidence type="ECO:0000313" key="3">
    <source>
        <dbReference type="EMBL" id="AJD49737.1"/>
    </source>
</evidence>
<dbReference type="Proteomes" id="UP000006764">
    <property type="component" value="Chromosome"/>
</dbReference>
<dbReference type="STRING" id="391936.S7S_16625"/>
<evidence type="ECO:0000313" key="4">
    <source>
        <dbReference type="Proteomes" id="UP000006764"/>
    </source>
</evidence>
<evidence type="ECO:0000256" key="2">
    <source>
        <dbReference type="HAMAP-Rule" id="MF_00460"/>
    </source>
</evidence>
<dbReference type="Pfam" id="PF03658">
    <property type="entry name" value="Ub-RnfH"/>
    <property type="match status" value="1"/>
</dbReference>
<dbReference type="HAMAP" id="MF_00460">
    <property type="entry name" value="UPF0125_RnfH"/>
    <property type="match status" value="1"/>
</dbReference>
<dbReference type="InterPro" id="IPR016155">
    <property type="entry name" value="Mopterin_synth/thiamin_S_b"/>
</dbReference>
<dbReference type="SUPFAM" id="SSF54285">
    <property type="entry name" value="MoaD/ThiS"/>
    <property type="match status" value="1"/>
</dbReference>
<dbReference type="NCBIfam" id="NF002490">
    <property type="entry name" value="PRK01777.1"/>
    <property type="match status" value="1"/>
</dbReference>
<dbReference type="InterPro" id="IPR005346">
    <property type="entry name" value="RnfH"/>
</dbReference>
<dbReference type="PANTHER" id="PTHR37483">
    <property type="entry name" value="UPF0125 PROTEIN RATB"/>
    <property type="match status" value="1"/>
</dbReference>
<dbReference type="RefSeq" id="WP_008733109.1">
    <property type="nucleotide sequence ID" value="NZ_CP004387.1"/>
</dbReference>
<gene>
    <name evidence="3" type="ORF">S7S_16625</name>
</gene>
<dbReference type="OrthoDB" id="9796575at2"/>
<sequence>MSEGMIRVEVAYALPHKQKLISLQVPVGTTMYEAARESGIGEHFEGLDLARSPMGIFGQAEASPKQRVLHDGERVEIYRPLIIDPKETRKARARKTPRQAGADG</sequence>
<dbReference type="Gene3D" id="3.10.20.280">
    <property type="entry name" value="RnfH-like"/>
    <property type="match status" value="1"/>
</dbReference>
<name>A0A0B4XTW9_9GAMM</name>
<dbReference type="PANTHER" id="PTHR37483:SF1">
    <property type="entry name" value="UPF0125 PROTEIN RATB"/>
    <property type="match status" value="1"/>
</dbReference>
<dbReference type="HOGENOM" id="CLU_150721_1_0_6"/>
<evidence type="ECO:0000256" key="1">
    <source>
        <dbReference type="ARBA" id="ARBA00010645"/>
    </source>
</evidence>
<accession>A0A0B4XTW9</accession>
<dbReference type="AlphaFoldDB" id="A0A0B4XTW9"/>
<keyword evidence="4" id="KW-1185">Reference proteome</keyword>
<comment type="similarity">
    <text evidence="1 2">Belongs to the UPF0125 (RnfH) family.</text>
</comment>
<protein>
    <recommendedName>
        <fullName evidence="2">UPF0125 protein S7S_16625</fullName>
    </recommendedName>
</protein>
<dbReference type="InterPro" id="IPR037021">
    <property type="entry name" value="RnfH_sf"/>
</dbReference>